<evidence type="ECO:0000256" key="1">
    <source>
        <dbReference type="SAM" id="MobiDB-lite"/>
    </source>
</evidence>
<dbReference type="EMBL" id="JANPWB010000013">
    <property type="protein sequence ID" value="KAJ1105003.1"/>
    <property type="molecule type" value="Genomic_DNA"/>
</dbReference>
<proteinExistence type="predicted"/>
<keyword evidence="3" id="KW-1185">Reference proteome</keyword>
<evidence type="ECO:0000313" key="3">
    <source>
        <dbReference type="Proteomes" id="UP001066276"/>
    </source>
</evidence>
<dbReference type="Proteomes" id="UP001066276">
    <property type="component" value="Chromosome 9"/>
</dbReference>
<sequence length="108" mass="11879">MRAGRAKKQSAAEKRLSSRGPKIAIEGQKRYINDSGVVRKVWETPLPPSGRVYRSRIRAPGPRRRPAAPTASMTADQEAQQTARCLRSGRDTRCAATAAGDDCHVDEY</sequence>
<gene>
    <name evidence="2" type="ORF">NDU88_002411</name>
</gene>
<accession>A0AAV7MSP3</accession>
<comment type="caution">
    <text evidence="2">The sequence shown here is derived from an EMBL/GenBank/DDBJ whole genome shotgun (WGS) entry which is preliminary data.</text>
</comment>
<feature type="region of interest" description="Disordered" evidence="1">
    <location>
        <begin position="53"/>
        <end position="88"/>
    </location>
</feature>
<dbReference type="AlphaFoldDB" id="A0AAV7MSP3"/>
<feature type="region of interest" description="Disordered" evidence="1">
    <location>
        <begin position="1"/>
        <end position="22"/>
    </location>
</feature>
<organism evidence="2 3">
    <name type="scientific">Pleurodeles waltl</name>
    <name type="common">Iberian ribbed newt</name>
    <dbReference type="NCBI Taxonomy" id="8319"/>
    <lineage>
        <taxon>Eukaryota</taxon>
        <taxon>Metazoa</taxon>
        <taxon>Chordata</taxon>
        <taxon>Craniata</taxon>
        <taxon>Vertebrata</taxon>
        <taxon>Euteleostomi</taxon>
        <taxon>Amphibia</taxon>
        <taxon>Batrachia</taxon>
        <taxon>Caudata</taxon>
        <taxon>Salamandroidea</taxon>
        <taxon>Salamandridae</taxon>
        <taxon>Pleurodelinae</taxon>
        <taxon>Pleurodeles</taxon>
    </lineage>
</organism>
<feature type="compositionally biased region" description="Basic residues" evidence="1">
    <location>
        <begin position="53"/>
        <end position="66"/>
    </location>
</feature>
<feature type="compositionally biased region" description="Polar residues" evidence="1">
    <location>
        <begin position="72"/>
        <end position="83"/>
    </location>
</feature>
<protein>
    <submittedName>
        <fullName evidence="2">Uncharacterized protein</fullName>
    </submittedName>
</protein>
<name>A0AAV7MSP3_PLEWA</name>
<evidence type="ECO:0000313" key="2">
    <source>
        <dbReference type="EMBL" id="KAJ1105003.1"/>
    </source>
</evidence>
<reference evidence="2" key="1">
    <citation type="journal article" date="2022" name="bioRxiv">
        <title>Sequencing and chromosome-scale assembly of the giantPleurodeles waltlgenome.</title>
        <authorList>
            <person name="Brown T."/>
            <person name="Elewa A."/>
            <person name="Iarovenko S."/>
            <person name="Subramanian E."/>
            <person name="Araus A.J."/>
            <person name="Petzold A."/>
            <person name="Susuki M."/>
            <person name="Suzuki K.-i.T."/>
            <person name="Hayashi T."/>
            <person name="Toyoda A."/>
            <person name="Oliveira C."/>
            <person name="Osipova E."/>
            <person name="Leigh N.D."/>
            <person name="Simon A."/>
            <person name="Yun M.H."/>
        </authorList>
    </citation>
    <scope>NUCLEOTIDE SEQUENCE</scope>
    <source>
        <strain evidence="2">20211129_DDA</strain>
        <tissue evidence="2">Liver</tissue>
    </source>
</reference>